<accession>A0A3B0VBT2</accession>
<reference evidence="2" key="1">
    <citation type="submission" date="2018-06" db="EMBL/GenBank/DDBJ databases">
        <authorList>
            <person name="Zhirakovskaya E."/>
        </authorList>
    </citation>
    <scope>NUCLEOTIDE SEQUENCE</scope>
</reference>
<protein>
    <recommendedName>
        <fullName evidence="1">DUF2087 domain-containing protein</fullName>
    </recommendedName>
</protein>
<dbReference type="EMBL" id="UOEU01000599">
    <property type="protein sequence ID" value="VAW35667.1"/>
    <property type="molecule type" value="Genomic_DNA"/>
</dbReference>
<proteinExistence type="predicted"/>
<evidence type="ECO:0000313" key="2">
    <source>
        <dbReference type="EMBL" id="VAW35667.1"/>
    </source>
</evidence>
<dbReference type="SUPFAM" id="SSF46785">
    <property type="entry name" value="Winged helix' DNA-binding domain"/>
    <property type="match status" value="1"/>
</dbReference>
<dbReference type="InterPro" id="IPR011991">
    <property type="entry name" value="ArsR-like_HTH"/>
</dbReference>
<name>A0A3B0VBT2_9ZZZZ</name>
<dbReference type="AlphaFoldDB" id="A0A3B0VBT2"/>
<dbReference type="InterPro" id="IPR018656">
    <property type="entry name" value="DUF2087"/>
</dbReference>
<sequence length="180" mass="20747">MKNKQIETLLTFLQAAGQRERLHILGILAEEATSVPQLAKRTGLKETAVLKHIGRLQKAALIQTTAPLTYQLNDKALNQINQTVFHRGDSQNKETLRQRVLRHYTNGPHLMRLPDNKNELMEILSWLAELFQPKTTYPERIVNTIIHQAHPDHAQMRRLLVDYGFLSRSRGIYQKVEPAK</sequence>
<dbReference type="InterPro" id="IPR036390">
    <property type="entry name" value="WH_DNA-bd_sf"/>
</dbReference>
<dbReference type="CDD" id="cd00090">
    <property type="entry name" value="HTH_ARSR"/>
    <property type="match status" value="1"/>
</dbReference>
<feature type="domain" description="DUF2087" evidence="1">
    <location>
        <begin position="109"/>
        <end position="174"/>
    </location>
</feature>
<evidence type="ECO:0000259" key="1">
    <source>
        <dbReference type="Pfam" id="PF09860"/>
    </source>
</evidence>
<gene>
    <name evidence="2" type="ORF">MNBD_CHLOROFLEXI01-385</name>
</gene>
<dbReference type="InterPro" id="IPR036388">
    <property type="entry name" value="WH-like_DNA-bd_sf"/>
</dbReference>
<dbReference type="Pfam" id="PF09860">
    <property type="entry name" value="DUF2087"/>
    <property type="match status" value="1"/>
</dbReference>
<organism evidence="2">
    <name type="scientific">hydrothermal vent metagenome</name>
    <dbReference type="NCBI Taxonomy" id="652676"/>
    <lineage>
        <taxon>unclassified sequences</taxon>
        <taxon>metagenomes</taxon>
        <taxon>ecological metagenomes</taxon>
    </lineage>
</organism>
<dbReference type="Gene3D" id="1.10.10.10">
    <property type="entry name" value="Winged helix-like DNA-binding domain superfamily/Winged helix DNA-binding domain"/>
    <property type="match status" value="1"/>
</dbReference>